<dbReference type="PANTHER" id="PTHR21198:SF7">
    <property type="entry name" value="ASPARTATE-GLUTAMATE RACEMASE FAMILY"/>
    <property type="match status" value="1"/>
</dbReference>
<dbReference type="Gene3D" id="3.40.50.1860">
    <property type="match status" value="2"/>
</dbReference>
<name>A0ABW1DQB8_9DEIO</name>
<dbReference type="InterPro" id="IPR015942">
    <property type="entry name" value="Asp/Glu/hydantoin_racemase"/>
</dbReference>
<protein>
    <submittedName>
        <fullName evidence="3">Aspartate/glutamate racemase family protein</fullName>
    </submittedName>
</protein>
<dbReference type="InterPro" id="IPR004380">
    <property type="entry name" value="Asp_race"/>
</dbReference>
<dbReference type="Proteomes" id="UP001595979">
    <property type="component" value="Unassembled WGS sequence"/>
</dbReference>
<dbReference type="Pfam" id="PF01177">
    <property type="entry name" value="Asp_Glu_race"/>
    <property type="match status" value="1"/>
</dbReference>
<evidence type="ECO:0000313" key="3">
    <source>
        <dbReference type="EMBL" id="MFC5849763.1"/>
    </source>
</evidence>
<accession>A0ABW1DQB8</accession>
<dbReference type="EMBL" id="JBHSOH010000032">
    <property type="protein sequence ID" value="MFC5849763.1"/>
    <property type="molecule type" value="Genomic_DNA"/>
</dbReference>
<comment type="similarity">
    <text evidence="1">Belongs to the aspartate/glutamate racemases family.</text>
</comment>
<proteinExistence type="inferred from homology"/>
<keyword evidence="2" id="KW-0413">Isomerase</keyword>
<dbReference type="RefSeq" id="WP_380051171.1">
    <property type="nucleotide sequence ID" value="NZ_JBHSOH010000032.1"/>
</dbReference>
<keyword evidence="4" id="KW-1185">Reference proteome</keyword>
<evidence type="ECO:0000256" key="2">
    <source>
        <dbReference type="ARBA" id="ARBA00023235"/>
    </source>
</evidence>
<dbReference type="PANTHER" id="PTHR21198">
    <property type="entry name" value="GLUTAMATE RACEMASE"/>
    <property type="match status" value="1"/>
</dbReference>
<gene>
    <name evidence="3" type="ORF">ACFPQ6_15770</name>
</gene>
<organism evidence="3 4">
    <name type="scientific">Deinococcus petrolearius</name>
    <dbReference type="NCBI Taxonomy" id="1751295"/>
    <lineage>
        <taxon>Bacteria</taxon>
        <taxon>Thermotogati</taxon>
        <taxon>Deinococcota</taxon>
        <taxon>Deinococci</taxon>
        <taxon>Deinococcales</taxon>
        <taxon>Deinococcaceae</taxon>
        <taxon>Deinococcus</taxon>
    </lineage>
</organism>
<evidence type="ECO:0000256" key="1">
    <source>
        <dbReference type="ARBA" id="ARBA00007847"/>
    </source>
</evidence>
<dbReference type="PROSITE" id="PS00924">
    <property type="entry name" value="ASP_GLU_RACEMASE_2"/>
    <property type="match status" value="1"/>
</dbReference>
<reference evidence="4" key="1">
    <citation type="journal article" date="2019" name="Int. J. Syst. Evol. Microbiol.">
        <title>The Global Catalogue of Microorganisms (GCM) 10K type strain sequencing project: providing services to taxonomists for standard genome sequencing and annotation.</title>
        <authorList>
            <consortium name="The Broad Institute Genomics Platform"/>
            <consortium name="The Broad Institute Genome Sequencing Center for Infectious Disease"/>
            <person name="Wu L."/>
            <person name="Ma J."/>
        </authorList>
    </citation>
    <scope>NUCLEOTIDE SEQUENCE [LARGE SCALE GENOMIC DNA]</scope>
    <source>
        <strain evidence="4">CGMCC 1.15053</strain>
    </source>
</reference>
<evidence type="ECO:0000313" key="4">
    <source>
        <dbReference type="Proteomes" id="UP001595979"/>
    </source>
</evidence>
<dbReference type="SUPFAM" id="SSF53681">
    <property type="entry name" value="Aspartate/glutamate racemase"/>
    <property type="match status" value="2"/>
</dbReference>
<dbReference type="NCBIfam" id="TIGR00035">
    <property type="entry name" value="asp_race"/>
    <property type="match status" value="1"/>
</dbReference>
<dbReference type="InterPro" id="IPR001920">
    <property type="entry name" value="Asp/Glu_race"/>
</dbReference>
<sequence length="237" mass="25060">MSGARTLGILGGMSWTSTAEYYRQINTAYAGREGGLHSAPLLLHSFDFAGVVALQKAGAWDEAAELLGGAARRLQAAGAGAMLIATNTMHLVAPQIAAMLDIPLLHIVDSTGAALKAAGVERVGLIATAFTMEQPFYKDRLRGRFGIETIVPEAAERAEVHRVIFDELCRNVVRDEAREGYRAVMAGLVAQGAQGIILGCTEIPLLVGPQDSPVPTFDTTALHAQAAVNWLLDGVTP</sequence>
<dbReference type="InterPro" id="IPR033134">
    <property type="entry name" value="Asp/Glu_racemase_AS_2"/>
</dbReference>
<comment type="caution">
    <text evidence="3">The sequence shown here is derived from an EMBL/GenBank/DDBJ whole genome shotgun (WGS) entry which is preliminary data.</text>
</comment>